<dbReference type="HOGENOM" id="CLU_2944659_0_0_1"/>
<reference evidence="2" key="2">
    <citation type="submission" date="2015-06" db="UniProtKB">
        <authorList>
            <consortium name="EnsemblMetazoa"/>
        </authorList>
    </citation>
    <scope>IDENTIFICATION</scope>
</reference>
<dbReference type="EnsemblMetazoa" id="tetur15g01900.1">
    <property type="protein sequence ID" value="tetur15g01900.1"/>
    <property type="gene ID" value="tetur15g01900"/>
</dbReference>
<dbReference type="Proteomes" id="UP000015104">
    <property type="component" value="Unassembled WGS sequence"/>
</dbReference>
<reference evidence="3" key="1">
    <citation type="submission" date="2011-08" db="EMBL/GenBank/DDBJ databases">
        <authorList>
            <person name="Rombauts S."/>
        </authorList>
    </citation>
    <scope>NUCLEOTIDE SEQUENCE</scope>
    <source>
        <strain evidence="3">London</strain>
    </source>
</reference>
<sequence length="60" mass="6621">MKYTDDNEAGENDDDGEKDGGNVDDGDDVNDHDNDFNDGDKNLILCMIKGNTVIAYYCLT</sequence>
<keyword evidence="3" id="KW-1185">Reference proteome</keyword>
<name>T1KMK0_TETUR</name>
<protein>
    <submittedName>
        <fullName evidence="2">Uncharacterized protein</fullName>
    </submittedName>
</protein>
<feature type="region of interest" description="Disordered" evidence="1">
    <location>
        <begin position="1"/>
        <end position="37"/>
    </location>
</feature>
<feature type="compositionally biased region" description="Acidic residues" evidence="1">
    <location>
        <begin position="1"/>
        <end position="28"/>
    </location>
</feature>
<organism evidence="2 3">
    <name type="scientific">Tetranychus urticae</name>
    <name type="common">Two-spotted spider mite</name>
    <dbReference type="NCBI Taxonomy" id="32264"/>
    <lineage>
        <taxon>Eukaryota</taxon>
        <taxon>Metazoa</taxon>
        <taxon>Ecdysozoa</taxon>
        <taxon>Arthropoda</taxon>
        <taxon>Chelicerata</taxon>
        <taxon>Arachnida</taxon>
        <taxon>Acari</taxon>
        <taxon>Acariformes</taxon>
        <taxon>Trombidiformes</taxon>
        <taxon>Prostigmata</taxon>
        <taxon>Eleutherengona</taxon>
        <taxon>Raphignathae</taxon>
        <taxon>Tetranychoidea</taxon>
        <taxon>Tetranychidae</taxon>
        <taxon>Tetranychus</taxon>
    </lineage>
</organism>
<evidence type="ECO:0000313" key="2">
    <source>
        <dbReference type="EnsemblMetazoa" id="tetur15g01900.1"/>
    </source>
</evidence>
<dbReference type="EMBL" id="CAEY01000246">
    <property type="status" value="NOT_ANNOTATED_CDS"/>
    <property type="molecule type" value="Genomic_DNA"/>
</dbReference>
<proteinExistence type="predicted"/>
<dbReference type="AlphaFoldDB" id="T1KMK0"/>
<evidence type="ECO:0000256" key="1">
    <source>
        <dbReference type="SAM" id="MobiDB-lite"/>
    </source>
</evidence>
<accession>T1KMK0</accession>
<evidence type="ECO:0000313" key="3">
    <source>
        <dbReference type="Proteomes" id="UP000015104"/>
    </source>
</evidence>